<comment type="caution">
    <text evidence="1">The sequence shown here is derived from an EMBL/GenBank/DDBJ whole genome shotgun (WGS) entry which is preliminary data.</text>
</comment>
<dbReference type="EMBL" id="JBHSFQ010000030">
    <property type="protein sequence ID" value="MFC4564933.1"/>
    <property type="molecule type" value="Genomic_DNA"/>
</dbReference>
<reference evidence="2" key="1">
    <citation type="journal article" date="2019" name="Int. J. Syst. Evol. Microbiol.">
        <title>The Global Catalogue of Microorganisms (GCM) 10K type strain sequencing project: providing services to taxonomists for standard genome sequencing and annotation.</title>
        <authorList>
            <consortium name="The Broad Institute Genomics Platform"/>
            <consortium name="The Broad Institute Genome Sequencing Center for Infectious Disease"/>
            <person name="Wu L."/>
            <person name="Ma J."/>
        </authorList>
    </citation>
    <scope>NUCLEOTIDE SEQUENCE [LARGE SCALE GENOMIC DNA]</scope>
    <source>
        <strain evidence="2">XZYJ18</strain>
    </source>
</reference>
<dbReference type="RefSeq" id="WP_378578500.1">
    <property type="nucleotide sequence ID" value="NZ_JBHSFQ010000030.1"/>
</dbReference>
<proteinExistence type="predicted"/>
<evidence type="ECO:0000313" key="1">
    <source>
        <dbReference type="EMBL" id="MFC4564933.1"/>
    </source>
</evidence>
<sequence>MLVIARTFTSTIRVLEALDCLRDDVRLRVRFCFDDTSAFHGGVAELLSRLETPQVTWDEAVKAGHDLIITASENVDLTPFNAPVVVLPHGVGFQKLVPDSNGSGRRLSGVVPAASRDSADVRPVVSHPDQRERLRSISPRLAEHTTVVGDLAYDRARAGLRLRDRYRDALGVAPGRRLVLLTSTWKDESALGAHNDLPARLLADLPFDGHRVAAVLHPNIWSEHSPWEVRRLYSAALEAGLLLIPPDDGWAAALAAADCVIGDHGSVTLYAAGLDRPLLLAAFGDEAVPGTAIARLAARTGRLDVHAPLAPQIDRAIAGHVPGRHTEAVDQAFAYVDEAAPRFARMVYGLLGLEAPAAGPRTLAPGPPVPHHARRVTAFEVRSHIDADGGVHVARYPAAVRSVHEEPDGLRHLCAAESEPDSRFVENASVVHRDTAPGSAAPAELRRLLDLYPGALLSAVPAEGGCDCLARDGAAIRVRSAPGVALPVLTGVVYTLLRTGRLTSGDVPLRLGGVPWEAAGVRVHVEVDPPPG</sequence>
<dbReference type="Gene3D" id="3.40.50.12580">
    <property type="match status" value="1"/>
</dbReference>
<dbReference type="SUPFAM" id="SSF53756">
    <property type="entry name" value="UDP-Glycosyltransferase/glycogen phosphorylase"/>
    <property type="match status" value="1"/>
</dbReference>
<protein>
    <recommendedName>
        <fullName evidence="3">Translation initiation factor 2</fullName>
    </recommendedName>
</protein>
<gene>
    <name evidence="1" type="ORF">ACFO4E_23995</name>
</gene>
<keyword evidence="2" id="KW-1185">Reference proteome</keyword>
<evidence type="ECO:0000313" key="2">
    <source>
        <dbReference type="Proteomes" id="UP001595923"/>
    </source>
</evidence>
<organism evidence="1 2">
    <name type="scientific">Nocardiopsis mangrovi</name>
    <dbReference type="NCBI Taxonomy" id="1179818"/>
    <lineage>
        <taxon>Bacteria</taxon>
        <taxon>Bacillati</taxon>
        <taxon>Actinomycetota</taxon>
        <taxon>Actinomycetes</taxon>
        <taxon>Streptosporangiales</taxon>
        <taxon>Nocardiopsidaceae</taxon>
        <taxon>Nocardiopsis</taxon>
    </lineage>
</organism>
<name>A0ABV9E2J1_9ACTN</name>
<dbReference type="Proteomes" id="UP001595923">
    <property type="component" value="Unassembled WGS sequence"/>
</dbReference>
<evidence type="ECO:0008006" key="3">
    <source>
        <dbReference type="Google" id="ProtNLM"/>
    </source>
</evidence>
<accession>A0ABV9E2J1</accession>
<dbReference type="InterPro" id="IPR043148">
    <property type="entry name" value="TagF_C"/>
</dbReference>